<dbReference type="Pfam" id="PF00248">
    <property type="entry name" value="Aldo_ket_red"/>
    <property type="match status" value="1"/>
</dbReference>
<evidence type="ECO:0000313" key="5">
    <source>
        <dbReference type="EMBL" id="KRM18272.1"/>
    </source>
</evidence>
<dbReference type="Proteomes" id="UP000051302">
    <property type="component" value="Unassembled WGS sequence"/>
</dbReference>
<dbReference type="PANTHER" id="PTHR43638">
    <property type="entry name" value="OXIDOREDUCTASE, ALDO/KETO REDUCTASE FAMILY PROTEIN"/>
    <property type="match status" value="1"/>
</dbReference>
<reference evidence="5 6" key="1">
    <citation type="journal article" date="2015" name="Genome Announc.">
        <title>Expanding the biotechnology potential of lactobacilli through comparative genomics of 213 strains and associated genera.</title>
        <authorList>
            <person name="Sun Z."/>
            <person name="Harris H.M."/>
            <person name="McCann A."/>
            <person name="Guo C."/>
            <person name="Argimon S."/>
            <person name="Zhang W."/>
            <person name="Yang X."/>
            <person name="Jeffery I.B."/>
            <person name="Cooney J.C."/>
            <person name="Kagawa T.F."/>
            <person name="Liu W."/>
            <person name="Song Y."/>
            <person name="Salvetti E."/>
            <person name="Wrobel A."/>
            <person name="Rasinkangas P."/>
            <person name="Parkhill J."/>
            <person name="Rea M.C."/>
            <person name="O'Sullivan O."/>
            <person name="Ritari J."/>
            <person name="Douillard F.P."/>
            <person name="Paul Ross R."/>
            <person name="Yang R."/>
            <person name="Briner A.E."/>
            <person name="Felis G.E."/>
            <person name="de Vos W.M."/>
            <person name="Barrangou R."/>
            <person name="Klaenhammer T.R."/>
            <person name="Caufield P.W."/>
            <person name="Cui Y."/>
            <person name="Zhang H."/>
            <person name="O'Toole P.W."/>
        </authorList>
    </citation>
    <scope>NUCLEOTIDE SEQUENCE [LARGE SCALE GENOMIC DNA]</scope>
    <source>
        <strain evidence="5 6">DSM 16982</strain>
    </source>
</reference>
<organism evidence="5 6">
    <name type="scientific">Companilactobacillus nantensis DSM 16982</name>
    <dbReference type="NCBI Taxonomy" id="1423774"/>
    <lineage>
        <taxon>Bacteria</taxon>
        <taxon>Bacillati</taxon>
        <taxon>Bacillota</taxon>
        <taxon>Bacilli</taxon>
        <taxon>Lactobacillales</taxon>
        <taxon>Lactobacillaceae</taxon>
        <taxon>Companilactobacillus</taxon>
    </lineage>
</organism>
<dbReference type="PATRIC" id="fig|1423774.3.peg.1657"/>
<dbReference type="RefSeq" id="WP_057891152.1">
    <property type="nucleotide sequence ID" value="NZ_AZFV01000003.1"/>
</dbReference>
<comment type="caution">
    <text evidence="5">The sequence shown here is derived from an EMBL/GenBank/DDBJ whole genome shotgun (WGS) entry which is preliminary data.</text>
</comment>
<feature type="site" description="Lowers pKa of active site Tyr" evidence="3">
    <location>
        <position position="79"/>
    </location>
</feature>
<dbReference type="SUPFAM" id="SSF51430">
    <property type="entry name" value="NAD(P)-linked oxidoreductase"/>
    <property type="match status" value="1"/>
</dbReference>
<feature type="domain" description="NADP-dependent oxidoreductase" evidence="4">
    <location>
        <begin position="13"/>
        <end position="269"/>
    </location>
</feature>
<dbReference type="InterPro" id="IPR036812">
    <property type="entry name" value="NAD(P)_OxRdtase_dom_sf"/>
</dbReference>
<dbReference type="PANTHER" id="PTHR43638:SF3">
    <property type="entry name" value="ALDEHYDE REDUCTASE"/>
    <property type="match status" value="1"/>
</dbReference>
<dbReference type="STRING" id="1423774.FD31_GL001602"/>
<dbReference type="InterPro" id="IPR023210">
    <property type="entry name" value="NADP_OxRdtase_dom"/>
</dbReference>
<evidence type="ECO:0000259" key="4">
    <source>
        <dbReference type="Pfam" id="PF00248"/>
    </source>
</evidence>
<feature type="active site" description="Proton donor" evidence="1">
    <location>
        <position position="53"/>
    </location>
</feature>
<evidence type="ECO:0000313" key="6">
    <source>
        <dbReference type="Proteomes" id="UP000051302"/>
    </source>
</evidence>
<evidence type="ECO:0000256" key="2">
    <source>
        <dbReference type="PIRSR" id="PIRSR000097-2"/>
    </source>
</evidence>
<name>A0A0R1WK75_9LACO</name>
<sequence length="281" mass="32057">MKSITFNHQNTSAIGIGTWHIGEGNNKKTESEMAAIRYGLDHGINVIDTAEMYGEGKSETLVGNVIKNYNRQDFQLISKFYPYHATPKLIEESLKASLKRLQTDYLDLYLLHWRGQTPLVETVAGLERMVKAGLIRNWGVSNFDRKDLEELLSIPNGENCRINEDLYNIGSRGIEYSVLPWQKEHHMSFIGYSPFGSDDSEYLKIQPIVTEMAQQKHITVHQLLLGWVLRNHNLLSIPKTGSPEHMESNIEAVDVTFTADELEQLDKAYPAPKHEETLEMI</sequence>
<dbReference type="PIRSF" id="PIRSF000097">
    <property type="entry name" value="AKR"/>
    <property type="match status" value="1"/>
</dbReference>
<dbReference type="AlphaFoldDB" id="A0A0R1WK75"/>
<protein>
    <recommendedName>
        <fullName evidence="4">NADP-dependent oxidoreductase domain-containing protein</fullName>
    </recommendedName>
</protein>
<proteinExistence type="predicted"/>
<keyword evidence="6" id="KW-1185">Reference proteome</keyword>
<dbReference type="PRINTS" id="PR00069">
    <property type="entry name" value="ALDKETRDTASE"/>
</dbReference>
<feature type="binding site" evidence="2">
    <location>
        <position position="112"/>
    </location>
    <ligand>
        <name>substrate</name>
    </ligand>
</feature>
<dbReference type="EMBL" id="AZFV01000003">
    <property type="protein sequence ID" value="KRM18272.1"/>
    <property type="molecule type" value="Genomic_DNA"/>
</dbReference>
<evidence type="ECO:0000256" key="3">
    <source>
        <dbReference type="PIRSR" id="PIRSR000097-3"/>
    </source>
</evidence>
<dbReference type="GO" id="GO:0016491">
    <property type="term" value="F:oxidoreductase activity"/>
    <property type="evidence" value="ECO:0007669"/>
    <property type="project" value="InterPro"/>
</dbReference>
<evidence type="ECO:0000256" key="1">
    <source>
        <dbReference type="PIRSR" id="PIRSR000097-1"/>
    </source>
</evidence>
<accession>A0A0R1WK75</accession>
<dbReference type="Gene3D" id="3.20.20.100">
    <property type="entry name" value="NADP-dependent oxidoreductase domain"/>
    <property type="match status" value="1"/>
</dbReference>
<dbReference type="InterPro" id="IPR020471">
    <property type="entry name" value="AKR"/>
</dbReference>
<gene>
    <name evidence="5" type="ORF">FD31_GL001602</name>
</gene>